<organism evidence="1 2">
    <name type="scientific">Iningainema tapete BLCC-T55</name>
    <dbReference type="NCBI Taxonomy" id="2748662"/>
    <lineage>
        <taxon>Bacteria</taxon>
        <taxon>Bacillati</taxon>
        <taxon>Cyanobacteriota</taxon>
        <taxon>Cyanophyceae</taxon>
        <taxon>Nostocales</taxon>
        <taxon>Scytonemataceae</taxon>
        <taxon>Iningainema tapete</taxon>
    </lineage>
</organism>
<name>A0A8J6XBY3_9CYAN</name>
<dbReference type="EMBL" id="JACXAE010000034">
    <property type="protein sequence ID" value="MBD2772029.1"/>
    <property type="molecule type" value="Genomic_DNA"/>
</dbReference>
<evidence type="ECO:0000313" key="2">
    <source>
        <dbReference type="Proteomes" id="UP000629098"/>
    </source>
</evidence>
<gene>
    <name evidence="1" type="ORF">ICL16_07985</name>
</gene>
<sequence length="71" mass="8426">MYYKRMAYCQLEDKFVTYIFPVSGGHIRYKILNQSEMKTAIFQCNKAGWKVINATNLVNKMLEPVLFKSRR</sequence>
<dbReference type="AlphaFoldDB" id="A0A8J6XBY3"/>
<keyword evidence="2" id="KW-1185">Reference proteome</keyword>
<comment type="caution">
    <text evidence="1">The sequence shown here is derived from an EMBL/GenBank/DDBJ whole genome shotgun (WGS) entry which is preliminary data.</text>
</comment>
<protein>
    <submittedName>
        <fullName evidence="1">Uncharacterized protein</fullName>
    </submittedName>
</protein>
<reference evidence="1" key="1">
    <citation type="submission" date="2020-09" db="EMBL/GenBank/DDBJ databases">
        <title>Iningainema tapete sp. nov. (Scytonemataceae, Cyanobacteria) from greenhouses in central Florida (USA) produces two types of nodularin with biosynthetic potential for microcystin-LR and anabaenopeptins.</title>
        <authorList>
            <person name="Berthold D.E."/>
            <person name="Lefler F.W."/>
            <person name="Huang I.-S."/>
            <person name="Abdulla H."/>
            <person name="Zimba P.V."/>
            <person name="Laughinghouse H.D. IV."/>
        </authorList>
    </citation>
    <scope>NUCLEOTIDE SEQUENCE</scope>
    <source>
        <strain evidence="1">BLCCT55</strain>
    </source>
</reference>
<dbReference type="RefSeq" id="WP_190826320.1">
    <property type="nucleotide sequence ID" value="NZ_CAWPPI010000034.1"/>
</dbReference>
<accession>A0A8J6XBY3</accession>
<proteinExistence type="predicted"/>
<evidence type="ECO:0000313" key="1">
    <source>
        <dbReference type="EMBL" id="MBD2772029.1"/>
    </source>
</evidence>
<dbReference type="Proteomes" id="UP000629098">
    <property type="component" value="Unassembled WGS sequence"/>
</dbReference>